<dbReference type="EMBL" id="CP003923">
    <property type="protein sequence ID" value="AIC96384.1"/>
    <property type="molecule type" value="Genomic_DNA"/>
</dbReference>
<reference evidence="1 2" key="1">
    <citation type="journal article" date="2014" name="Gene">
        <title>A comparative genomic analysis of the alkalitolerant soil bacterium Bacillus lehensis G1.</title>
        <authorList>
            <person name="Noor Y.M."/>
            <person name="Samsulrizal N.H."/>
            <person name="Jema'on N.A."/>
            <person name="Low K.O."/>
            <person name="Ramli A.N."/>
            <person name="Alias N.I."/>
            <person name="Damis S.I."/>
            <person name="Fuzi S.F."/>
            <person name="Isa M.N."/>
            <person name="Murad A.M."/>
            <person name="Raih M.F."/>
            <person name="Bakar F.D."/>
            <person name="Najimudin N."/>
            <person name="Mahadi N.M."/>
            <person name="Illias R.M."/>
        </authorList>
    </citation>
    <scope>NUCLEOTIDE SEQUENCE [LARGE SCALE GENOMIC DNA]</scope>
    <source>
        <strain evidence="1 2">G1</strain>
    </source>
</reference>
<proteinExistence type="predicted"/>
<accession>A0A060M8G9</accession>
<dbReference type="OrthoDB" id="2859679at2"/>
<dbReference type="HOGENOM" id="CLU_1746036_0_0_9"/>
<dbReference type="KEGG" id="ble:BleG1_3837"/>
<dbReference type="eggNOG" id="ENOG5031F91">
    <property type="taxonomic scope" value="Bacteria"/>
</dbReference>
<organism evidence="1 2">
    <name type="scientific">Shouchella lehensis G1</name>
    <dbReference type="NCBI Taxonomy" id="1246626"/>
    <lineage>
        <taxon>Bacteria</taxon>
        <taxon>Bacillati</taxon>
        <taxon>Bacillota</taxon>
        <taxon>Bacilli</taxon>
        <taxon>Bacillales</taxon>
        <taxon>Bacillaceae</taxon>
        <taxon>Shouchella</taxon>
    </lineage>
</organism>
<name>A0A060M8G9_9BACI</name>
<dbReference type="PATRIC" id="fig|1246626.3.peg.3831"/>
<dbReference type="Proteomes" id="UP000027142">
    <property type="component" value="Chromosome"/>
</dbReference>
<evidence type="ECO:0000313" key="2">
    <source>
        <dbReference type="Proteomes" id="UP000027142"/>
    </source>
</evidence>
<evidence type="ECO:0000313" key="1">
    <source>
        <dbReference type="EMBL" id="AIC96384.1"/>
    </source>
</evidence>
<dbReference type="STRING" id="1246626.BleG1_3837"/>
<sequence length="149" mass="17440">MANNREERLELLDQKVEELAEIQQEQLVADYDDALAEQLNEQKHQYVKFAGEYFEIPTEMPFQFATFYFRYCVQKVKGKTQMSVPEEKMYEFIELMLGKAFLSHLEQSKAGVNFVFQHIVPDIMKLWGYDVKGTSAQSSKTQKKTKIHG</sequence>
<dbReference type="AlphaFoldDB" id="A0A060M8G9"/>
<dbReference type="RefSeq" id="WP_038484355.1">
    <property type="nucleotide sequence ID" value="NZ_CP003923.1"/>
</dbReference>
<protein>
    <submittedName>
        <fullName evidence="1">Uncharacterized protein</fullName>
    </submittedName>
</protein>
<keyword evidence="2" id="KW-1185">Reference proteome</keyword>
<gene>
    <name evidence="1" type="ORF">BleG1_3837</name>
</gene>